<evidence type="ECO:0000256" key="2">
    <source>
        <dbReference type="ARBA" id="ARBA00022980"/>
    </source>
</evidence>
<sequence>MGETITMENLETKSVSLESMKDILGATNFELPQEGEIISGQVMRRSKNNILVDLGALGTGVVYPREFYESQSILSSLKVGDKVSGILLDIENDEGYRELSLRKAHMTTAWEDIRQKKESGEAISTRIININKGGLIVEINGIQGFLPLSQLSAEHYPKVEGGETSKIVQVLQGYRNQDFLVKILDFSKEDQKLIVSEKLVLDEKVKEKIAAYSIGDIIKGTVTDVTDFGAFVKIEDGVEGLIHISEIDWKIIDNPRDILEAGQAIEAKIVNIDGSKISLSTKALQPDPWENIEKKHSVGQEVQGTVVKVTSYGVLVKLEDNIIGIILNTEFGDKKAEEVIKLGETYPMAIVNIDLPEHKMLLTLA</sequence>
<dbReference type="PANTHER" id="PTHR10724:SF7">
    <property type="entry name" value="SMALL RIBOSOMAL SUBUNIT PROTEIN BS1C"/>
    <property type="match status" value="1"/>
</dbReference>
<proteinExistence type="inferred from homology"/>
<evidence type="ECO:0000256" key="3">
    <source>
        <dbReference type="ARBA" id="ARBA00023274"/>
    </source>
</evidence>
<dbReference type="EMBL" id="PCXO01000012">
    <property type="protein sequence ID" value="PIR41060.1"/>
    <property type="molecule type" value="Genomic_DNA"/>
</dbReference>
<dbReference type="AlphaFoldDB" id="A0A2H0R3K9"/>
<evidence type="ECO:0000313" key="6">
    <source>
        <dbReference type="Proteomes" id="UP000230232"/>
    </source>
</evidence>
<dbReference type="SMART" id="SM00316">
    <property type="entry name" value="S1"/>
    <property type="match status" value="4"/>
</dbReference>
<dbReference type="Gene3D" id="2.40.50.140">
    <property type="entry name" value="Nucleic acid-binding proteins"/>
    <property type="match status" value="4"/>
</dbReference>
<name>A0A2H0R3K9_9BACT</name>
<gene>
    <name evidence="5" type="ORF">COV31_02870</name>
</gene>
<protein>
    <submittedName>
        <fullName evidence="5">30S ribosomal protein S1</fullName>
    </submittedName>
</protein>
<keyword evidence="2 5" id="KW-0689">Ribosomal protein</keyword>
<evidence type="ECO:0000259" key="4">
    <source>
        <dbReference type="PROSITE" id="PS50126"/>
    </source>
</evidence>
<dbReference type="GO" id="GO:0003729">
    <property type="term" value="F:mRNA binding"/>
    <property type="evidence" value="ECO:0007669"/>
    <property type="project" value="TreeGrafter"/>
</dbReference>
<dbReference type="InterPro" id="IPR012340">
    <property type="entry name" value="NA-bd_OB-fold"/>
</dbReference>
<dbReference type="GO" id="GO:0005840">
    <property type="term" value="C:ribosome"/>
    <property type="evidence" value="ECO:0007669"/>
    <property type="project" value="UniProtKB-KW"/>
</dbReference>
<feature type="domain" description="S1 motif" evidence="4">
    <location>
        <begin position="299"/>
        <end position="365"/>
    </location>
</feature>
<comment type="caution">
    <text evidence="5">The sequence shown here is derived from an EMBL/GenBank/DDBJ whole genome shotgun (WGS) entry which is preliminary data.</text>
</comment>
<feature type="domain" description="S1 motif" evidence="4">
    <location>
        <begin position="215"/>
        <end position="282"/>
    </location>
</feature>
<dbReference type="GO" id="GO:0006412">
    <property type="term" value="P:translation"/>
    <property type="evidence" value="ECO:0007669"/>
    <property type="project" value="TreeGrafter"/>
</dbReference>
<dbReference type="InterPro" id="IPR050437">
    <property type="entry name" value="Ribos_protein_bS1-like"/>
</dbReference>
<keyword evidence="3" id="KW-0687">Ribonucleoprotein</keyword>
<dbReference type="PANTHER" id="PTHR10724">
    <property type="entry name" value="30S RIBOSOMAL PROTEIN S1"/>
    <property type="match status" value="1"/>
</dbReference>
<feature type="domain" description="S1 motif" evidence="4">
    <location>
        <begin position="35"/>
        <end position="102"/>
    </location>
</feature>
<organism evidence="5 6">
    <name type="scientific">Candidatus Yanofskybacteria bacterium CG10_big_fil_rev_8_21_14_0_10_46_23</name>
    <dbReference type="NCBI Taxonomy" id="1975098"/>
    <lineage>
        <taxon>Bacteria</taxon>
        <taxon>Candidatus Yanofskyibacteriota</taxon>
    </lineage>
</organism>
<feature type="domain" description="S1 motif" evidence="4">
    <location>
        <begin position="120"/>
        <end position="198"/>
    </location>
</feature>
<reference evidence="5 6" key="1">
    <citation type="submission" date="2017-09" db="EMBL/GenBank/DDBJ databases">
        <title>Depth-based differentiation of microbial function through sediment-hosted aquifers and enrichment of novel symbionts in the deep terrestrial subsurface.</title>
        <authorList>
            <person name="Probst A.J."/>
            <person name="Ladd B."/>
            <person name="Jarett J.K."/>
            <person name="Geller-Mcgrath D.E."/>
            <person name="Sieber C.M."/>
            <person name="Emerson J.B."/>
            <person name="Anantharaman K."/>
            <person name="Thomas B.C."/>
            <person name="Malmstrom R."/>
            <person name="Stieglmeier M."/>
            <person name="Klingl A."/>
            <person name="Woyke T."/>
            <person name="Ryan C.M."/>
            <person name="Banfield J.F."/>
        </authorList>
    </citation>
    <scope>NUCLEOTIDE SEQUENCE [LARGE SCALE GENOMIC DNA]</scope>
    <source>
        <strain evidence="5">CG10_big_fil_rev_8_21_14_0_10_46_23</strain>
    </source>
</reference>
<dbReference type="Proteomes" id="UP000230232">
    <property type="component" value="Unassembled WGS sequence"/>
</dbReference>
<comment type="similarity">
    <text evidence="1">Belongs to the bacterial ribosomal protein bS1 family.</text>
</comment>
<dbReference type="PROSITE" id="PS50126">
    <property type="entry name" value="S1"/>
    <property type="match status" value="4"/>
</dbReference>
<dbReference type="Pfam" id="PF00575">
    <property type="entry name" value="S1"/>
    <property type="match status" value="3"/>
</dbReference>
<dbReference type="InterPro" id="IPR035104">
    <property type="entry name" value="Ribosomal_protein_S1-like"/>
</dbReference>
<dbReference type="GO" id="GO:0003735">
    <property type="term" value="F:structural constituent of ribosome"/>
    <property type="evidence" value="ECO:0007669"/>
    <property type="project" value="TreeGrafter"/>
</dbReference>
<dbReference type="CDD" id="cd04465">
    <property type="entry name" value="S1_RPS1_repeat_ec2_hs2"/>
    <property type="match status" value="1"/>
</dbReference>
<accession>A0A2H0R3K9</accession>
<dbReference type="SUPFAM" id="SSF50249">
    <property type="entry name" value="Nucleic acid-binding proteins"/>
    <property type="match status" value="4"/>
</dbReference>
<dbReference type="PRINTS" id="PR00681">
    <property type="entry name" value="RIBOSOMALS1"/>
</dbReference>
<evidence type="ECO:0000313" key="5">
    <source>
        <dbReference type="EMBL" id="PIR41060.1"/>
    </source>
</evidence>
<dbReference type="InterPro" id="IPR003029">
    <property type="entry name" value="S1_domain"/>
</dbReference>
<evidence type="ECO:0000256" key="1">
    <source>
        <dbReference type="ARBA" id="ARBA00006767"/>
    </source>
</evidence>